<organism evidence="2 3">
    <name type="scientific">Arthrobacter crystallopoietes BAB-32</name>
    <dbReference type="NCBI Taxonomy" id="1246476"/>
    <lineage>
        <taxon>Bacteria</taxon>
        <taxon>Bacillati</taxon>
        <taxon>Actinomycetota</taxon>
        <taxon>Actinomycetes</taxon>
        <taxon>Micrococcales</taxon>
        <taxon>Micrococcaceae</taxon>
        <taxon>Crystallibacter</taxon>
    </lineage>
</organism>
<dbReference type="EMBL" id="ANPE02000129">
    <property type="protein sequence ID" value="EMY34169.1"/>
    <property type="molecule type" value="Genomic_DNA"/>
</dbReference>
<evidence type="ECO:0000256" key="1">
    <source>
        <dbReference type="ARBA" id="ARBA00022679"/>
    </source>
</evidence>
<comment type="caution">
    <text evidence="2">The sequence shown here is derived from an EMBL/GenBank/DDBJ whole genome shotgun (WGS) entry which is preliminary data.</text>
</comment>
<gene>
    <name evidence="2" type="ORF">D477_011171</name>
</gene>
<protein>
    <submittedName>
        <fullName evidence="2">CoA-transferase</fullName>
    </submittedName>
</protein>
<dbReference type="PANTHER" id="PTHR48207">
    <property type="entry name" value="SUCCINATE--HYDROXYMETHYLGLUTARATE COA-TRANSFERASE"/>
    <property type="match status" value="1"/>
</dbReference>
<dbReference type="GO" id="GO:0008410">
    <property type="term" value="F:CoA-transferase activity"/>
    <property type="evidence" value="ECO:0007669"/>
    <property type="project" value="TreeGrafter"/>
</dbReference>
<dbReference type="InterPro" id="IPR044855">
    <property type="entry name" value="CoA-Trfase_III_dom3_sf"/>
</dbReference>
<accession>N1V2E2</accession>
<dbReference type="Gene3D" id="3.40.50.10540">
    <property type="entry name" value="Crotonobetainyl-coa:carnitine coa-transferase, domain 1"/>
    <property type="match status" value="1"/>
</dbReference>
<dbReference type="RefSeq" id="WP_005269065.1">
    <property type="nucleotide sequence ID" value="NZ_ANPE02000129.1"/>
</dbReference>
<name>N1V2E2_9MICC</name>
<dbReference type="PANTHER" id="PTHR48207:SF3">
    <property type="entry name" value="SUCCINATE--HYDROXYMETHYLGLUTARATE COA-TRANSFERASE"/>
    <property type="match status" value="1"/>
</dbReference>
<dbReference type="Pfam" id="PF02515">
    <property type="entry name" value="CoA_transf_3"/>
    <property type="match status" value="1"/>
</dbReference>
<dbReference type="SUPFAM" id="SSF89796">
    <property type="entry name" value="CoA-transferase family III (CaiB/BaiF)"/>
    <property type="match status" value="1"/>
</dbReference>
<keyword evidence="1 2" id="KW-0808">Transferase</keyword>
<keyword evidence="3" id="KW-1185">Reference proteome</keyword>
<reference evidence="2 3" key="1">
    <citation type="journal article" date="2013" name="Genome Announc.">
        <title>Draft Genome Sequence of Arthrobacter crystallopoietes Strain BAB-32, Revealing Genes for Bioremediation.</title>
        <authorList>
            <person name="Joshi M.N."/>
            <person name="Pandit A.S."/>
            <person name="Sharma A."/>
            <person name="Pandya R.V."/>
            <person name="Desai S.M."/>
            <person name="Saxena A.K."/>
            <person name="Bagatharia S.B."/>
        </authorList>
    </citation>
    <scope>NUCLEOTIDE SEQUENCE [LARGE SCALE GENOMIC DNA]</scope>
    <source>
        <strain evidence="2 3">BAB-32</strain>
    </source>
</reference>
<sequence length="400" mass="41939">MGSVDSMPEGGSAAPDGPLAGIRVADFSRVLAGPYASMMLADFGADVIKVESPAGDDTRSWVPPVDEHGVGTYFSSVNRNKRSVVCDLRSDEGLARARGLALEADLVIENFRPGVMQRFGLDYETLHAERPGLVYCSITGFGSTAGAHLPGYDLLVQAVGGLMSITGSLDSEPTKVGVALVDVLTGQNAVVGILAALGHRDATGRGQRIEVNLLSSLLAGLVNQASSTLATGEAPQRMGNAHPSIAPYETLATMDAPLALAVGTDRQFASLVEVLGVPALSADPRFRTNAQRVAHRRELKALLEGQLRHKPAAEWSALLSREGVPAGKVNSIVEALQLAEELGLDPAVEMADEGGPRTSRQVANPIRLSETPASYRRLPPLLGEHAGASFAPFPSTSGRK</sequence>
<dbReference type="Gene3D" id="3.30.1540.10">
    <property type="entry name" value="formyl-coa transferase, domain 3"/>
    <property type="match status" value="1"/>
</dbReference>
<proteinExistence type="predicted"/>
<dbReference type="InterPro" id="IPR050483">
    <property type="entry name" value="CoA-transferase_III_domain"/>
</dbReference>
<evidence type="ECO:0000313" key="2">
    <source>
        <dbReference type="EMBL" id="EMY34169.1"/>
    </source>
</evidence>
<dbReference type="InterPro" id="IPR003673">
    <property type="entry name" value="CoA-Trfase_fam_III"/>
</dbReference>
<dbReference type="InterPro" id="IPR023606">
    <property type="entry name" value="CoA-Trfase_III_dom_1_sf"/>
</dbReference>
<dbReference type="Proteomes" id="UP000010729">
    <property type="component" value="Unassembled WGS sequence"/>
</dbReference>
<evidence type="ECO:0000313" key="3">
    <source>
        <dbReference type="Proteomes" id="UP000010729"/>
    </source>
</evidence>
<dbReference type="AlphaFoldDB" id="N1V2E2"/>